<dbReference type="InterPro" id="IPR017937">
    <property type="entry name" value="Thioredoxin_CS"/>
</dbReference>
<dbReference type="Gene3D" id="3.10.450.70">
    <property type="entry name" value="Disulphide bond isomerase, DsbC/G, N-terminal"/>
    <property type="match status" value="1"/>
</dbReference>
<feature type="chain" id="PRO_5041488029" description="Thiol:disulfide interchange protein" evidence="7">
    <location>
        <begin position="22"/>
        <end position="237"/>
    </location>
</feature>
<keyword evidence="3 7" id="KW-0732">Signal</keyword>
<evidence type="ECO:0000313" key="11">
    <source>
        <dbReference type="Proteomes" id="UP001333710"/>
    </source>
</evidence>
<evidence type="ECO:0000256" key="6">
    <source>
        <dbReference type="ARBA" id="ARBA00023284"/>
    </source>
</evidence>
<dbReference type="InterPro" id="IPR012336">
    <property type="entry name" value="Thioredoxin-like_fold"/>
</dbReference>
<name>A0AA48HEK1_9ALTE</name>
<dbReference type="InterPro" id="IPR009094">
    <property type="entry name" value="DiS-bond_isomerase_DsbC/G_N_sf"/>
</dbReference>
<dbReference type="PANTHER" id="PTHR35272">
    <property type="entry name" value="THIOL:DISULFIDE INTERCHANGE PROTEIN DSBC-RELATED"/>
    <property type="match status" value="1"/>
</dbReference>
<dbReference type="InterPro" id="IPR051470">
    <property type="entry name" value="Thiol:disulfide_interchange"/>
</dbReference>
<sequence>MKNWIKVIGLTCLLAGGLVNAEQEPETLAKQKIESMLRMSVSSVADSPVDGVLQVMTERGLFYVSSDGKYLLHGRIYNMDDGMRNETEEALVGVRKEGIAKFNDDVIEFKAKDEKYAITIFTDITCGYCRKLHNQIEEYNAMGITVRYLAFPRGGLGSKSHDDLVSIWCATDPQAAMTNAKAGGTVSAKECETSVAEQFAFAQQVGISATPSIIMADGTLEPGYRPPEQLLQLLASL</sequence>
<evidence type="ECO:0000256" key="4">
    <source>
        <dbReference type="ARBA" id="ARBA00022764"/>
    </source>
</evidence>
<dbReference type="AlphaFoldDB" id="A0AA48HEK1"/>
<protein>
    <recommendedName>
        <fullName evidence="7">Thiol:disulfide interchange protein</fullName>
    </recommendedName>
</protein>
<dbReference type="Gene3D" id="3.40.30.10">
    <property type="entry name" value="Glutaredoxin"/>
    <property type="match status" value="1"/>
</dbReference>
<keyword evidence="5" id="KW-1015">Disulfide bond</keyword>
<dbReference type="EMBL" id="AP027272">
    <property type="protein sequence ID" value="BDX05528.1"/>
    <property type="molecule type" value="Genomic_DNA"/>
</dbReference>
<evidence type="ECO:0000313" key="10">
    <source>
        <dbReference type="EMBL" id="BDX05528.1"/>
    </source>
</evidence>
<comment type="function">
    <text evidence="7">Required for disulfide bond formation in some periplasmic proteins. Acts by transferring its disulfide bond to other proteins and is reduced in the process.</text>
</comment>
<evidence type="ECO:0000256" key="2">
    <source>
        <dbReference type="ARBA" id="ARBA00009813"/>
    </source>
</evidence>
<evidence type="ECO:0000256" key="7">
    <source>
        <dbReference type="RuleBase" id="RU364038"/>
    </source>
</evidence>
<dbReference type="InterPro" id="IPR018950">
    <property type="entry name" value="DiS-bond_isomerase_DsbC/G_N"/>
</dbReference>
<keyword evidence="6 7" id="KW-0676">Redox-active center</keyword>
<dbReference type="GO" id="GO:0042597">
    <property type="term" value="C:periplasmic space"/>
    <property type="evidence" value="ECO:0007669"/>
    <property type="project" value="UniProtKB-SubCell"/>
</dbReference>
<comment type="subcellular location">
    <subcellularLocation>
        <location evidence="1 7">Periplasm</location>
    </subcellularLocation>
</comment>
<feature type="domain" description="Thioredoxin-like fold" evidence="9">
    <location>
        <begin position="111"/>
        <end position="234"/>
    </location>
</feature>
<dbReference type="Proteomes" id="UP001333710">
    <property type="component" value="Chromosome"/>
</dbReference>
<reference evidence="10" key="1">
    <citation type="submission" date="2023-01" db="EMBL/GenBank/DDBJ databases">
        <title>Complete genome sequence of Planctobacterium marinum strain Dej080120_11.</title>
        <authorList>
            <person name="Ueki S."/>
            <person name="Maruyama F."/>
        </authorList>
    </citation>
    <scope>NUCLEOTIDE SEQUENCE</scope>
    <source>
        <strain evidence="10">Dej080120_11</strain>
    </source>
</reference>
<dbReference type="Pfam" id="PF10411">
    <property type="entry name" value="DsbC_N"/>
    <property type="match status" value="1"/>
</dbReference>
<feature type="signal peptide" evidence="7">
    <location>
        <begin position="1"/>
        <end position="21"/>
    </location>
</feature>
<dbReference type="InterPro" id="IPR033954">
    <property type="entry name" value="DiS-bond_Isoase_DsbC/G"/>
</dbReference>
<evidence type="ECO:0000256" key="3">
    <source>
        <dbReference type="ARBA" id="ARBA00022729"/>
    </source>
</evidence>
<dbReference type="InterPro" id="IPR036249">
    <property type="entry name" value="Thioredoxin-like_sf"/>
</dbReference>
<dbReference type="PANTHER" id="PTHR35272:SF3">
    <property type="entry name" value="THIOL:DISULFIDE INTERCHANGE PROTEIN DSBC"/>
    <property type="match status" value="1"/>
</dbReference>
<dbReference type="NCBIfam" id="NF008129">
    <property type="entry name" value="PRK10877.1"/>
    <property type="match status" value="1"/>
</dbReference>
<dbReference type="PROSITE" id="PS00194">
    <property type="entry name" value="THIOREDOXIN_1"/>
    <property type="match status" value="1"/>
</dbReference>
<evidence type="ECO:0000256" key="1">
    <source>
        <dbReference type="ARBA" id="ARBA00004418"/>
    </source>
</evidence>
<proteinExistence type="inferred from homology"/>
<accession>A0AA48HEK1</accession>
<dbReference type="SUPFAM" id="SSF52833">
    <property type="entry name" value="Thioredoxin-like"/>
    <property type="match status" value="1"/>
</dbReference>
<organism evidence="10 11">
    <name type="scientific">Planctobacterium marinum</name>
    <dbReference type="NCBI Taxonomy" id="1631968"/>
    <lineage>
        <taxon>Bacteria</taxon>
        <taxon>Pseudomonadati</taxon>
        <taxon>Pseudomonadota</taxon>
        <taxon>Gammaproteobacteria</taxon>
        <taxon>Alteromonadales</taxon>
        <taxon>Alteromonadaceae</taxon>
        <taxon>Planctobacterium</taxon>
    </lineage>
</organism>
<keyword evidence="4 7" id="KW-0574">Periplasm</keyword>
<gene>
    <name evidence="10" type="primary">dsbC</name>
    <name evidence="10" type="ORF">MACH26_10490</name>
</gene>
<comment type="similarity">
    <text evidence="2 7">Belongs to the thioredoxin family. DsbC subfamily.</text>
</comment>
<feature type="domain" description="Disulphide bond isomerase DsbC/G N-terminal" evidence="8">
    <location>
        <begin position="23"/>
        <end position="87"/>
    </location>
</feature>
<dbReference type="CDD" id="cd03020">
    <property type="entry name" value="DsbA_DsbC_DsbG"/>
    <property type="match status" value="1"/>
</dbReference>
<dbReference type="Pfam" id="PF13098">
    <property type="entry name" value="Thioredoxin_2"/>
    <property type="match status" value="1"/>
</dbReference>
<dbReference type="KEGG" id="pmaw:MACH26_10490"/>
<evidence type="ECO:0000259" key="9">
    <source>
        <dbReference type="Pfam" id="PF13098"/>
    </source>
</evidence>
<keyword evidence="11" id="KW-1185">Reference proteome</keyword>
<dbReference type="RefSeq" id="WP_338291506.1">
    <property type="nucleotide sequence ID" value="NZ_AP027272.1"/>
</dbReference>
<evidence type="ECO:0000259" key="8">
    <source>
        <dbReference type="Pfam" id="PF10411"/>
    </source>
</evidence>
<dbReference type="SUPFAM" id="SSF54423">
    <property type="entry name" value="DsbC/DsbG N-terminal domain-like"/>
    <property type="match status" value="1"/>
</dbReference>
<evidence type="ECO:0000256" key="5">
    <source>
        <dbReference type="ARBA" id="ARBA00023157"/>
    </source>
</evidence>